<dbReference type="EMBL" id="QZAR01000155">
    <property type="protein sequence ID" value="THW86278.1"/>
    <property type="molecule type" value="Genomic_DNA"/>
</dbReference>
<dbReference type="AlphaFoldDB" id="A0A4S9B0U9"/>
<evidence type="ECO:0000313" key="4">
    <source>
        <dbReference type="Proteomes" id="UP000304928"/>
    </source>
</evidence>
<evidence type="ECO:0000256" key="1">
    <source>
        <dbReference type="ARBA" id="ARBA00022729"/>
    </source>
</evidence>
<evidence type="ECO:0000256" key="2">
    <source>
        <dbReference type="SAM" id="MobiDB-lite"/>
    </source>
</evidence>
<keyword evidence="1" id="KW-0732">Signal</keyword>
<dbReference type="Proteomes" id="UP000304928">
    <property type="component" value="Unassembled WGS sequence"/>
</dbReference>
<dbReference type="CDD" id="cd22191">
    <property type="entry name" value="DPBB_RlpA_EXP_N-like"/>
    <property type="match status" value="1"/>
</dbReference>
<dbReference type="InterPro" id="IPR051477">
    <property type="entry name" value="Expansin_CellWall"/>
</dbReference>
<dbReference type="SUPFAM" id="SSF50685">
    <property type="entry name" value="Barwin-like endoglucanases"/>
    <property type="match status" value="1"/>
</dbReference>
<dbReference type="PANTHER" id="PTHR31836">
    <property type="match status" value="1"/>
</dbReference>
<dbReference type="InterPro" id="IPR036908">
    <property type="entry name" value="RlpA-like_sf"/>
</dbReference>
<protein>
    <recommendedName>
        <fullName evidence="5">RlpA-like protein double-psi beta-barrel domain-containing protein</fullName>
    </recommendedName>
</protein>
<proteinExistence type="predicted"/>
<evidence type="ECO:0000313" key="3">
    <source>
        <dbReference type="EMBL" id="THW86278.1"/>
    </source>
</evidence>
<name>A0A4S9B0U9_AURPU</name>
<accession>A0A4S9B0U9</accession>
<reference evidence="3 4" key="1">
    <citation type="submission" date="2018-10" db="EMBL/GenBank/DDBJ databases">
        <title>Fifty Aureobasidium pullulans genomes reveal a recombining polyextremotolerant generalist.</title>
        <authorList>
            <person name="Gostincar C."/>
            <person name="Turk M."/>
            <person name="Zajc J."/>
            <person name="Gunde-Cimerman N."/>
        </authorList>
    </citation>
    <scope>NUCLEOTIDE SEQUENCE [LARGE SCALE GENOMIC DNA]</scope>
    <source>
        <strain evidence="3 4">EXF-10507</strain>
    </source>
</reference>
<dbReference type="PANTHER" id="PTHR31836:SF28">
    <property type="entry name" value="SRCR DOMAIN-CONTAINING PROTEIN-RELATED"/>
    <property type="match status" value="1"/>
</dbReference>
<comment type="caution">
    <text evidence="3">The sequence shown here is derived from an EMBL/GenBank/DDBJ whole genome shotgun (WGS) entry which is preliminary data.</text>
</comment>
<organism evidence="3 4">
    <name type="scientific">Aureobasidium pullulans</name>
    <name type="common">Black yeast</name>
    <name type="synonym">Pullularia pullulans</name>
    <dbReference type="NCBI Taxonomy" id="5580"/>
    <lineage>
        <taxon>Eukaryota</taxon>
        <taxon>Fungi</taxon>
        <taxon>Dikarya</taxon>
        <taxon>Ascomycota</taxon>
        <taxon>Pezizomycotina</taxon>
        <taxon>Dothideomycetes</taxon>
        <taxon>Dothideomycetidae</taxon>
        <taxon>Dothideales</taxon>
        <taxon>Saccotheciaceae</taxon>
        <taxon>Aureobasidium</taxon>
    </lineage>
</organism>
<evidence type="ECO:0008006" key="5">
    <source>
        <dbReference type="Google" id="ProtNLM"/>
    </source>
</evidence>
<gene>
    <name evidence="3" type="ORF">D6D15_07499</name>
</gene>
<dbReference type="Gene3D" id="2.40.40.10">
    <property type="entry name" value="RlpA-like domain"/>
    <property type="match status" value="1"/>
</dbReference>
<feature type="region of interest" description="Disordered" evidence="2">
    <location>
        <begin position="319"/>
        <end position="342"/>
    </location>
</feature>
<sequence length="452" mass="47528">MRQGRGACYWIRSKKPPGERCARQVPVELGRGGPSSGLALRIRWNSTTVLWHCEVEDYKKGTPHPPDRPLLPSVFTGLKSYGCELSIPVHSFTLYSPTHGLNQPPELLASFITVFPSNQELPASLFQATFIIIIKMKSFGIIAGSALFGAIANAAPLAKRDVVWVTEIATDIVTVPVTMTVWADAVETTAVSTTTTQQHGHKFFHSKASKASTTSTSVYVAPTTSSSSVYVAPTPSTTSVYVAPTPSTTSVYVAPTTSTSEAYVAPTTSTSEVYVAPTTSSTSIYVAPTTSSVYVAPTTTSAYVAPTIESTSVYVAPTTSTTSSAPAATTSSSSSGSSSGLAASGTEYTGDLTWYQVGTGSCGLTSTSDEAVVAISHTIFDDPQYATANPNLNPLCGKTVTIKGKNGSSYTAKVVDRCVGCVEADLDLSEDFFNEVTANGDGRVPGMTWSWN</sequence>